<accession>A0A8J6Q127</accession>
<evidence type="ECO:0000313" key="2">
    <source>
        <dbReference type="Proteomes" id="UP000600588"/>
    </source>
</evidence>
<dbReference type="AlphaFoldDB" id="A0A8J6Q127"/>
<keyword evidence="2" id="KW-1185">Reference proteome</keyword>
<dbReference type="EMBL" id="JACVXB010000014">
    <property type="protein sequence ID" value="MBD0833723.1"/>
    <property type="molecule type" value="Genomic_DNA"/>
</dbReference>
<organism evidence="1 2">
    <name type="scientific">Aestuariibaculum sediminum</name>
    <dbReference type="NCBI Taxonomy" id="2770637"/>
    <lineage>
        <taxon>Bacteria</taxon>
        <taxon>Pseudomonadati</taxon>
        <taxon>Bacteroidota</taxon>
        <taxon>Flavobacteriia</taxon>
        <taxon>Flavobacteriales</taxon>
        <taxon>Flavobacteriaceae</taxon>
    </lineage>
</organism>
<name>A0A8J6Q127_9FLAO</name>
<evidence type="ECO:0000313" key="1">
    <source>
        <dbReference type="EMBL" id="MBD0833723.1"/>
    </source>
</evidence>
<comment type="caution">
    <text evidence="1">The sequence shown here is derived from an EMBL/GenBank/DDBJ whole genome shotgun (WGS) entry which is preliminary data.</text>
</comment>
<gene>
    <name evidence="1" type="ORF">ICJ83_16440</name>
</gene>
<reference evidence="1 2" key="1">
    <citation type="submission" date="2020-09" db="EMBL/GenBank/DDBJ databases">
        <title>TT11 complete genome.</title>
        <authorList>
            <person name="Wu Z."/>
        </authorList>
    </citation>
    <scope>NUCLEOTIDE SEQUENCE [LARGE SCALE GENOMIC DNA]</scope>
    <source>
        <strain evidence="1 2">TT11</strain>
    </source>
</reference>
<sequence>MFIAITGLNISRIVDENTNNFDTSYSLSELIQVAVAQTESGGGTGVCFTKTIISCGFPLFDDKVICDQTGDYKQGESCQPDDCSLIDLPEKVCIKY</sequence>
<dbReference type="Proteomes" id="UP000600588">
    <property type="component" value="Unassembled WGS sequence"/>
</dbReference>
<dbReference type="RefSeq" id="WP_188231503.1">
    <property type="nucleotide sequence ID" value="NZ_JACVXB010000014.1"/>
</dbReference>
<proteinExistence type="predicted"/>
<protein>
    <submittedName>
        <fullName evidence="1">Uncharacterized protein</fullName>
    </submittedName>
</protein>